<dbReference type="Proteomes" id="UP000612055">
    <property type="component" value="Unassembled WGS sequence"/>
</dbReference>
<dbReference type="InterPro" id="IPR011990">
    <property type="entry name" value="TPR-like_helical_dom_sf"/>
</dbReference>
<feature type="compositionally biased region" description="Polar residues" evidence="1">
    <location>
        <begin position="514"/>
        <end position="530"/>
    </location>
</feature>
<evidence type="ECO:0000313" key="3">
    <source>
        <dbReference type="Proteomes" id="UP000612055"/>
    </source>
</evidence>
<protein>
    <submittedName>
        <fullName evidence="2">Uncharacterized protein</fullName>
    </submittedName>
</protein>
<dbReference type="SUPFAM" id="SSF48452">
    <property type="entry name" value="TPR-like"/>
    <property type="match status" value="1"/>
</dbReference>
<feature type="compositionally biased region" description="Basic and acidic residues" evidence="1">
    <location>
        <begin position="489"/>
        <end position="510"/>
    </location>
</feature>
<organism evidence="2 3">
    <name type="scientific">Edaphochlamys debaryana</name>
    <dbReference type="NCBI Taxonomy" id="47281"/>
    <lineage>
        <taxon>Eukaryota</taxon>
        <taxon>Viridiplantae</taxon>
        <taxon>Chlorophyta</taxon>
        <taxon>core chlorophytes</taxon>
        <taxon>Chlorophyceae</taxon>
        <taxon>CS clade</taxon>
        <taxon>Chlamydomonadales</taxon>
        <taxon>Chlamydomonadales incertae sedis</taxon>
        <taxon>Edaphochlamys</taxon>
    </lineage>
</organism>
<accession>A0A836BNT8</accession>
<keyword evidence="3" id="KW-1185">Reference proteome</keyword>
<dbReference type="EMBL" id="JAEHOE010000186">
    <property type="protein sequence ID" value="KAG2483192.1"/>
    <property type="molecule type" value="Genomic_DNA"/>
</dbReference>
<feature type="region of interest" description="Disordered" evidence="1">
    <location>
        <begin position="489"/>
        <end position="530"/>
    </location>
</feature>
<evidence type="ECO:0000313" key="2">
    <source>
        <dbReference type="EMBL" id="KAG2483192.1"/>
    </source>
</evidence>
<name>A0A836BNT8_9CHLO</name>
<dbReference type="OrthoDB" id="199930at2759"/>
<dbReference type="PANTHER" id="PTHR46014">
    <property type="entry name" value="TETRATRICOPEPTIDE REPEAT PROTEIN 1"/>
    <property type="match status" value="1"/>
</dbReference>
<comment type="caution">
    <text evidence="2">The sequence shown here is derived from an EMBL/GenBank/DDBJ whole genome shotgun (WGS) entry which is preliminary data.</text>
</comment>
<dbReference type="AlphaFoldDB" id="A0A836BNT8"/>
<dbReference type="PANTHER" id="PTHR46014:SF1">
    <property type="entry name" value="TETRATRICOPEPTIDE REPEAT PROTEIN 1"/>
    <property type="match status" value="1"/>
</dbReference>
<gene>
    <name evidence="2" type="ORF">HYH03_017927</name>
</gene>
<dbReference type="Gene3D" id="1.25.40.10">
    <property type="entry name" value="Tetratricopeptide repeat domain"/>
    <property type="match status" value="1"/>
</dbReference>
<reference evidence="2" key="1">
    <citation type="journal article" date="2020" name="bioRxiv">
        <title>Comparative genomics of Chlamydomonas.</title>
        <authorList>
            <person name="Craig R.J."/>
            <person name="Hasan A.R."/>
            <person name="Ness R.W."/>
            <person name="Keightley P.D."/>
        </authorList>
    </citation>
    <scope>NUCLEOTIDE SEQUENCE</scope>
    <source>
        <strain evidence="2">CCAP 11/70</strain>
    </source>
</reference>
<sequence length="530" mass="56548">MGTNPGSHDAAGVDTVDLDFEKFLKAATSDSPTDIVEQLRAGLGKRYAKPPAEEMGLVLGRSVPIEKARQLLFAPEEKDMRLYPLLIAMPPPGAPDSHPQRLVQVCALAPLYLVHSKSWELVKPFIEEGGLSRLSAALAHPNPYLCSQAMSALMHITDEDLLFPWHDPPETPDGRGPRQGPYALVWRRMYELSGAGFLPALLAHHRQPPAFPGASHMALRLFAFYVSWMRRHFTADGRLQLSASLLDLLAGWGADAGAEGGEEERALARQLHADFSRFPPASEPAPTPGEEAPGHHLGGLDGGEEDYELRVVAERTLINAGPSAGDEAEQLRQAGNEAFRRGDYTAAVQAYSAALDVPVPTQRLLTEGPRRAAYHANRAAAYMARAAGGKLREGDADSAGQLESVDHGSDGIIARHYEAAVLDCDAALDLDSDGALAAKTCLRKARALIALARAEEAATAAEAGLGKAVEGSETQGELRALLKALRPEEHEAKKECRAAGKDAAEGRAGAKDGASSQEGTASAVNWNAMD</sequence>
<proteinExistence type="predicted"/>
<feature type="region of interest" description="Disordered" evidence="1">
    <location>
        <begin position="277"/>
        <end position="300"/>
    </location>
</feature>
<dbReference type="InterPro" id="IPR052769">
    <property type="entry name" value="TPR_domain_protein"/>
</dbReference>
<evidence type="ECO:0000256" key="1">
    <source>
        <dbReference type="SAM" id="MobiDB-lite"/>
    </source>
</evidence>